<dbReference type="InterPro" id="IPR029016">
    <property type="entry name" value="GAF-like_dom_sf"/>
</dbReference>
<dbReference type="Pfam" id="PF00990">
    <property type="entry name" value="GGDEF"/>
    <property type="match status" value="1"/>
</dbReference>
<evidence type="ECO:0000313" key="4">
    <source>
        <dbReference type="Proteomes" id="UP001050975"/>
    </source>
</evidence>
<name>A0AAV3X5L6_9CYAN</name>
<accession>A0AAV3X5L6</accession>
<dbReference type="InterPro" id="IPR043128">
    <property type="entry name" value="Rev_trsase/Diguanyl_cyclase"/>
</dbReference>
<evidence type="ECO:0000259" key="2">
    <source>
        <dbReference type="PROSITE" id="PS50887"/>
    </source>
</evidence>
<dbReference type="PROSITE" id="PS50046">
    <property type="entry name" value="PHYTOCHROME_2"/>
    <property type="match status" value="1"/>
</dbReference>
<protein>
    <submittedName>
        <fullName evidence="3">Diguanylate cyclase with PAS/PAC and GAF sensors</fullName>
    </submittedName>
</protein>
<dbReference type="GO" id="GO:1902201">
    <property type="term" value="P:negative regulation of bacterial-type flagellum-dependent cell motility"/>
    <property type="evidence" value="ECO:0007669"/>
    <property type="project" value="TreeGrafter"/>
</dbReference>
<dbReference type="EMBL" id="BLAY01000006">
    <property type="protein sequence ID" value="GET35891.1"/>
    <property type="molecule type" value="Genomic_DNA"/>
</dbReference>
<feature type="domain" description="GGDEF" evidence="2">
    <location>
        <begin position="95"/>
        <end position="232"/>
    </location>
</feature>
<dbReference type="AlphaFoldDB" id="A0AAV3X5L6"/>
<dbReference type="Gene3D" id="3.30.70.270">
    <property type="match status" value="1"/>
</dbReference>
<proteinExistence type="predicted"/>
<sequence>MVVPILQGESLWGLLVAQHCANPRQWQVLEIDLLQQLAMSVGIAIQQSELYQQLQTANLELQRQASLDGLTQLANRRRFDEYLNIEWLRHKREQLPLSLILFDADYFKLYNDTYGHLAGDDCLRQMAVAIAAVGRRPADLVARYGGEEFAVVLPNTDSTGAMHIASTIRQAVRQLAIPHSKSSVSDRVTVSLGVASVVPTKTLSSQDLLNAAERALYTAKQQGRDRYCLFPVTGECNF</sequence>
<evidence type="ECO:0000259" key="1">
    <source>
        <dbReference type="PROSITE" id="PS50046"/>
    </source>
</evidence>
<dbReference type="Proteomes" id="UP001050975">
    <property type="component" value="Unassembled WGS sequence"/>
</dbReference>
<dbReference type="InterPro" id="IPR029787">
    <property type="entry name" value="Nucleotide_cyclase"/>
</dbReference>
<dbReference type="GO" id="GO:0043709">
    <property type="term" value="P:cell adhesion involved in single-species biofilm formation"/>
    <property type="evidence" value="ECO:0007669"/>
    <property type="project" value="TreeGrafter"/>
</dbReference>
<dbReference type="PANTHER" id="PTHR45138:SF9">
    <property type="entry name" value="DIGUANYLATE CYCLASE DGCM-RELATED"/>
    <property type="match status" value="1"/>
</dbReference>
<dbReference type="CDD" id="cd01949">
    <property type="entry name" value="GGDEF"/>
    <property type="match status" value="1"/>
</dbReference>
<dbReference type="GO" id="GO:0005886">
    <property type="term" value="C:plasma membrane"/>
    <property type="evidence" value="ECO:0007669"/>
    <property type="project" value="TreeGrafter"/>
</dbReference>
<gene>
    <name evidence="3" type="ORF">MiSe_06390</name>
</gene>
<dbReference type="NCBIfam" id="TIGR00254">
    <property type="entry name" value="GGDEF"/>
    <property type="match status" value="1"/>
</dbReference>
<dbReference type="PROSITE" id="PS50887">
    <property type="entry name" value="GGDEF"/>
    <property type="match status" value="1"/>
</dbReference>
<organism evidence="3 4">
    <name type="scientific">Microseira wollei NIES-4236</name>
    <dbReference type="NCBI Taxonomy" id="2530354"/>
    <lineage>
        <taxon>Bacteria</taxon>
        <taxon>Bacillati</taxon>
        <taxon>Cyanobacteriota</taxon>
        <taxon>Cyanophyceae</taxon>
        <taxon>Oscillatoriophycideae</taxon>
        <taxon>Aerosakkonematales</taxon>
        <taxon>Aerosakkonemataceae</taxon>
        <taxon>Microseira</taxon>
    </lineage>
</organism>
<dbReference type="SMART" id="SM00267">
    <property type="entry name" value="GGDEF"/>
    <property type="match status" value="1"/>
</dbReference>
<dbReference type="InterPro" id="IPR050469">
    <property type="entry name" value="Diguanylate_Cyclase"/>
</dbReference>
<dbReference type="FunFam" id="3.30.70.270:FF:000001">
    <property type="entry name" value="Diguanylate cyclase domain protein"/>
    <property type="match status" value="1"/>
</dbReference>
<dbReference type="Gene3D" id="3.30.450.40">
    <property type="match status" value="1"/>
</dbReference>
<dbReference type="Pfam" id="PF01590">
    <property type="entry name" value="GAF"/>
    <property type="match status" value="1"/>
</dbReference>
<dbReference type="GO" id="GO:0052621">
    <property type="term" value="F:diguanylate cyclase activity"/>
    <property type="evidence" value="ECO:0007669"/>
    <property type="project" value="TreeGrafter"/>
</dbReference>
<reference evidence="3" key="1">
    <citation type="submission" date="2019-10" db="EMBL/GenBank/DDBJ databases">
        <title>Draft genome sequece of Microseira wollei NIES-4236.</title>
        <authorList>
            <person name="Yamaguchi H."/>
            <person name="Suzuki S."/>
            <person name="Kawachi M."/>
        </authorList>
    </citation>
    <scope>NUCLEOTIDE SEQUENCE</scope>
    <source>
        <strain evidence="3">NIES-4236</strain>
    </source>
</reference>
<evidence type="ECO:0000313" key="3">
    <source>
        <dbReference type="EMBL" id="GET35891.1"/>
    </source>
</evidence>
<dbReference type="InterPro" id="IPR003018">
    <property type="entry name" value="GAF"/>
</dbReference>
<dbReference type="SUPFAM" id="SSF55073">
    <property type="entry name" value="Nucleotide cyclase"/>
    <property type="match status" value="1"/>
</dbReference>
<dbReference type="PANTHER" id="PTHR45138">
    <property type="entry name" value="REGULATORY COMPONENTS OF SENSORY TRANSDUCTION SYSTEM"/>
    <property type="match status" value="1"/>
</dbReference>
<dbReference type="InterPro" id="IPR016132">
    <property type="entry name" value="Phyto_chromo_attachment"/>
</dbReference>
<dbReference type="InterPro" id="IPR000160">
    <property type="entry name" value="GGDEF_dom"/>
</dbReference>
<dbReference type="SUPFAM" id="SSF55781">
    <property type="entry name" value="GAF domain-like"/>
    <property type="match status" value="1"/>
</dbReference>
<keyword evidence="4" id="KW-1185">Reference proteome</keyword>
<feature type="domain" description="Phytochrome chromophore attachment site" evidence="1">
    <location>
        <begin position="1"/>
        <end position="40"/>
    </location>
</feature>
<comment type="caution">
    <text evidence="3">The sequence shown here is derived from an EMBL/GenBank/DDBJ whole genome shotgun (WGS) entry which is preliminary data.</text>
</comment>